<sequence>MASAICIRALALVPPHSIFAFRDVSWVWRRHIVPSSCLLVAPPWNWMFQTGSDSNKITVINDNPKFILPRTVESSLKLDRMMELDREDTTFNPPTKAERRRQEISATRRSSASVAASSLRAHERLPHQSSVAADFDDAFKSQLP</sequence>
<accession>A0AA40AUV1</accession>
<protein>
    <submittedName>
        <fullName evidence="2">Uncharacterized protein</fullName>
    </submittedName>
</protein>
<dbReference type="EMBL" id="JAUIRO010000003">
    <property type="protein sequence ID" value="KAK0722397.1"/>
    <property type="molecule type" value="Genomic_DNA"/>
</dbReference>
<dbReference type="Proteomes" id="UP001172101">
    <property type="component" value="Unassembled WGS sequence"/>
</dbReference>
<name>A0AA40AUV1_9PEZI</name>
<evidence type="ECO:0000256" key="1">
    <source>
        <dbReference type="SAM" id="MobiDB-lite"/>
    </source>
</evidence>
<reference evidence="2" key="1">
    <citation type="submission" date="2023-06" db="EMBL/GenBank/DDBJ databases">
        <title>Genome-scale phylogeny and comparative genomics of the fungal order Sordariales.</title>
        <authorList>
            <consortium name="Lawrence Berkeley National Laboratory"/>
            <person name="Hensen N."/>
            <person name="Bonometti L."/>
            <person name="Westerberg I."/>
            <person name="Brannstrom I.O."/>
            <person name="Guillou S."/>
            <person name="Cros-Aarteil S."/>
            <person name="Calhoun S."/>
            <person name="Haridas S."/>
            <person name="Kuo A."/>
            <person name="Mondo S."/>
            <person name="Pangilinan J."/>
            <person name="Riley R."/>
            <person name="LaButti K."/>
            <person name="Andreopoulos B."/>
            <person name="Lipzen A."/>
            <person name="Chen C."/>
            <person name="Yanf M."/>
            <person name="Daum C."/>
            <person name="Ng V."/>
            <person name="Clum A."/>
            <person name="Steindorff A."/>
            <person name="Ohm R."/>
            <person name="Martin F."/>
            <person name="Silar P."/>
            <person name="Natvig D."/>
            <person name="Lalanne C."/>
            <person name="Gautier V."/>
            <person name="Ament-velasquez S.L."/>
            <person name="Kruys A."/>
            <person name="Hutchinson M.I."/>
            <person name="Powell A.J."/>
            <person name="Barry K."/>
            <person name="Miller A.N."/>
            <person name="Grigoriev I.V."/>
            <person name="Debuchy R."/>
            <person name="Gladieux P."/>
            <person name="Thoren M.H."/>
            <person name="Johannesson H."/>
        </authorList>
    </citation>
    <scope>NUCLEOTIDE SEQUENCE</scope>
    <source>
        <strain evidence="2">SMH2392-1A</strain>
    </source>
</reference>
<dbReference type="GeneID" id="85322947"/>
<evidence type="ECO:0000313" key="2">
    <source>
        <dbReference type="EMBL" id="KAK0722397.1"/>
    </source>
</evidence>
<dbReference type="RefSeq" id="XP_060298321.1">
    <property type="nucleotide sequence ID" value="XM_060439677.1"/>
</dbReference>
<evidence type="ECO:0000313" key="3">
    <source>
        <dbReference type="Proteomes" id="UP001172101"/>
    </source>
</evidence>
<keyword evidence="3" id="KW-1185">Reference proteome</keyword>
<feature type="region of interest" description="Disordered" evidence="1">
    <location>
        <begin position="85"/>
        <end position="125"/>
    </location>
</feature>
<dbReference type="AlphaFoldDB" id="A0AA40AUV1"/>
<proteinExistence type="predicted"/>
<feature type="compositionally biased region" description="Low complexity" evidence="1">
    <location>
        <begin position="105"/>
        <end position="119"/>
    </location>
</feature>
<organism evidence="2 3">
    <name type="scientific">Lasiosphaeria miniovina</name>
    <dbReference type="NCBI Taxonomy" id="1954250"/>
    <lineage>
        <taxon>Eukaryota</taxon>
        <taxon>Fungi</taxon>
        <taxon>Dikarya</taxon>
        <taxon>Ascomycota</taxon>
        <taxon>Pezizomycotina</taxon>
        <taxon>Sordariomycetes</taxon>
        <taxon>Sordariomycetidae</taxon>
        <taxon>Sordariales</taxon>
        <taxon>Lasiosphaeriaceae</taxon>
        <taxon>Lasiosphaeria</taxon>
    </lineage>
</organism>
<gene>
    <name evidence="2" type="ORF">B0T26DRAFT_674107</name>
</gene>
<comment type="caution">
    <text evidence="2">The sequence shown here is derived from an EMBL/GenBank/DDBJ whole genome shotgun (WGS) entry which is preliminary data.</text>
</comment>